<evidence type="ECO:0000313" key="2">
    <source>
        <dbReference type="Proteomes" id="UP001378956"/>
    </source>
</evidence>
<proteinExistence type="predicted"/>
<name>A0ABU8NT84_9SPHI</name>
<keyword evidence="2" id="KW-1185">Reference proteome</keyword>
<gene>
    <name evidence="1" type="ORF">WAE58_23820</name>
</gene>
<evidence type="ECO:0008006" key="3">
    <source>
        <dbReference type="Google" id="ProtNLM"/>
    </source>
</evidence>
<reference evidence="1 2" key="1">
    <citation type="submission" date="2024-03" db="EMBL/GenBank/DDBJ databases">
        <title>Sequence of Lycoming College Course Isolates.</title>
        <authorList>
            <person name="Plotts O."/>
            <person name="Newman J."/>
        </authorList>
    </citation>
    <scope>NUCLEOTIDE SEQUENCE [LARGE SCALE GENOMIC DNA]</scope>
    <source>
        <strain evidence="1 2">CJB-3</strain>
    </source>
</reference>
<sequence>MCTYSLVNRVVALVVAQGAVRGALVIRLTQVIQGAALEVAQGVERLYIILAEEHARTALLRELIIKLQIHIHGLAHANLVLSMYCKII</sequence>
<protein>
    <recommendedName>
        <fullName evidence="3">Secreted protein</fullName>
    </recommendedName>
</protein>
<dbReference type="RefSeq" id="WP_337717930.1">
    <property type="nucleotide sequence ID" value="NZ_JBBEUB010000012.1"/>
</dbReference>
<comment type="caution">
    <text evidence="1">The sequence shown here is derived from an EMBL/GenBank/DDBJ whole genome shotgun (WGS) entry which is preliminary data.</text>
</comment>
<evidence type="ECO:0000313" key="1">
    <source>
        <dbReference type="EMBL" id="MEJ2905494.1"/>
    </source>
</evidence>
<dbReference type="EMBL" id="JBBEUB010000012">
    <property type="protein sequence ID" value="MEJ2905494.1"/>
    <property type="molecule type" value="Genomic_DNA"/>
</dbReference>
<organism evidence="1 2">
    <name type="scientific">Pedobacter panaciterrae</name>
    <dbReference type="NCBI Taxonomy" id="363849"/>
    <lineage>
        <taxon>Bacteria</taxon>
        <taxon>Pseudomonadati</taxon>
        <taxon>Bacteroidota</taxon>
        <taxon>Sphingobacteriia</taxon>
        <taxon>Sphingobacteriales</taxon>
        <taxon>Sphingobacteriaceae</taxon>
        <taxon>Pedobacter</taxon>
    </lineage>
</organism>
<dbReference type="Proteomes" id="UP001378956">
    <property type="component" value="Unassembled WGS sequence"/>
</dbReference>
<accession>A0ABU8NT84</accession>